<dbReference type="GO" id="GO:0005576">
    <property type="term" value="C:extracellular region"/>
    <property type="evidence" value="ECO:0007669"/>
    <property type="project" value="UniProtKB-SubCell"/>
</dbReference>
<dbReference type="Proteomes" id="UP001632037">
    <property type="component" value="Unassembled WGS sequence"/>
</dbReference>
<keyword evidence="4 5" id="KW-0732">Signal</keyword>
<evidence type="ECO:0000256" key="3">
    <source>
        <dbReference type="ARBA" id="ARBA00022525"/>
    </source>
</evidence>
<reference evidence="6 7" key="1">
    <citation type="submission" date="2024-09" db="EMBL/GenBank/DDBJ databases">
        <title>Genome sequencing and assembly of Phytophthora oleae, isolate VK10A, causative agent of rot of olive drupes.</title>
        <authorList>
            <person name="Conti Taguali S."/>
            <person name="Riolo M."/>
            <person name="La Spada F."/>
            <person name="Cacciola S.O."/>
            <person name="Dionisio G."/>
        </authorList>
    </citation>
    <scope>NUCLEOTIDE SEQUENCE [LARGE SCALE GENOMIC DNA]</scope>
    <source>
        <strain evidence="6 7">VK10A</strain>
    </source>
</reference>
<evidence type="ECO:0000256" key="5">
    <source>
        <dbReference type="RuleBase" id="RU367124"/>
    </source>
</evidence>
<proteinExistence type="inferred from homology"/>
<dbReference type="Pfam" id="PF16810">
    <property type="entry name" value="RXLR"/>
    <property type="match status" value="1"/>
</dbReference>
<comment type="function">
    <text evidence="5">Effector that suppresses plant defense responses during pathogen infection.</text>
</comment>
<organism evidence="6 7">
    <name type="scientific">Phytophthora oleae</name>
    <dbReference type="NCBI Taxonomy" id="2107226"/>
    <lineage>
        <taxon>Eukaryota</taxon>
        <taxon>Sar</taxon>
        <taxon>Stramenopiles</taxon>
        <taxon>Oomycota</taxon>
        <taxon>Peronosporomycetes</taxon>
        <taxon>Peronosporales</taxon>
        <taxon>Peronosporaceae</taxon>
        <taxon>Phytophthora</taxon>
    </lineage>
</organism>
<keyword evidence="7" id="KW-1185">Reference proteome</keyword>
<comment type="similarity">
    <text evidence="2 5">Belongs to the RxLR effector family.</text>
</comment>
<evidence type="ECO:0000256" key="4">
    <source>
        <dbReference type="ARBA" id="ARBA00022729"/>
    </source>
</evidence>
<keyword evidence="3 5" id="KW-0964">Secreted</keyword>
<protein>
    <recommendedName>
        <fullName evidence="5">RxLR effector protein</fullName>
    </recommendedName>
</protein>
<evidence type="ECO:0000313" key="6">
    <source>
        <dbReference type="EMBL" id="KAL3666291.1"/>
    </source>
</evidence>
<evidence type="ECO:0000256" key="1">
    <source>
        <dbReference type="ARBA" id="ARBA00004613"/>
    </source>
</evidence>
<comment type="subcellular location">
    <subcellularLocation>
        <location evidence="1 5">Secreted</location>
    </subcellularLocation>
</comment>
<dbReference type="InterPro" id="IPR031825">
    <property type="entry name" value="RXLR"/>
</dbReference>
<dbReference type="EMBL" id="JBIMZQ010000017">
    <property type="protein sequence ID" value="KAL3666291.1"/>
    <property type="molecule type" value="Genomic_DNA"/>
</dbReference>
<name>A0ABD3FIN0_9STRA</name>
<sequence>MRLRHVLVFLVHATVGFTCSGATRSTSVRASSWTSTVKETQRALRIHKAAGDDKTDEERVFPAADAINLLGKALLKLKAKGDQRWWTCRGFTPDQVLVILNVGKQDEKYREYVKFFYNYFIRNFDEPLSQFPKQVIDKI</sequence>
<feature type="signal peptide" evidence="5">
    <location>
        <begin position="1"/>
        <end position="16"/>
    </location>
</feature>
<comment type="domain">
    <text evidence="5">The RxLR-dEER motif acts to carry the protein into the host cell cytoplasm through binding to cell surface phosphatidylinositol-3-phosphate.</text>
</comment>
<comment type="caution">
    <text evidence="6">The sequence shown here is derived from an EMBL/GenBank/DDBJ whole genome shotgun (WGS) entry which is preliminary data.</text>
</comment>
<gene>
    <name evidence="6" type="ORF">V7S43_008542</name>
</gene>
<dbReference type="AlphaFoldDB" id="A0ABD3FIN0"/>
<feature type="chain" id="PRO_5044527707" description="RxLR effector protein" evidence="5">
    <location>
        <begin position="17"/>
        <end position="139"/>
    </location>
</feature>
<evidence type="ECO:0000256" key="2">
    <source>
        <dbReference type="ARBA" id="ARBA00010400"/>
    </source>
</evidence>
<evidence type="ECO:0000313" key="7">
    <source>
        <dbReference type="Proteomes" id="UP001632037"/>
    </source>
</evidence>
<accession>A0ABD3FIN0</accession>